<comment type="similarity">
    <text evidence="2">Belongs to the mitochondrion-specific ribosomal protein mL52 family.</text>
</comment>
<dbReference type="GO" id="GO:0032543">
    <property type="term" value="P:mitochondrial translation"/>
    <property type="evidence" value="ECO:0007669"/>
    <property type="project" value="InterPro"/>
</dbReference>
<evidence type="ECO:0000256" key="9">
    <source>
        <dbReference type="SAM" id="MobiDB-lite"/>
    </source>
</evidence>
<gene>
    <name evidence="10" type="ORF">FSP39_021803</name>
</gene>
<feature type="region of interest" description="Disordered" evidence="9">
    <location>
        <begin position="1"/>
        <end position="35"/>
    </location>
</feature>
<proteinExistence type="inferred from homology"/>
<keyword evidence="4" id="KW-0689">Ribosomal protein</keyword>
<feature type="region of interest" description="Disordered" evidence="9">
    <location>
        <begin position="74"/>
        <end position="108"/>
    </location>
</feature>
<evidence type="ECO:0000313" key="11">
    <source>
        <dbReference type="Proteomes" id="UP001186944"/>
    </source>
</evidence>
<evidence type="ECO:0000256" key="2">
    <source>
        <dbReference type="ARBA" id="ARBA00007232"/>
    </source>
</evidence>
<reference evidence="10" key="1">
    <citation type="submission" date="2019-08" db="EMBL/GenBank/DDBJ databases">
        <title>The improved chromosome-level genome for the pearl oyster Pinctada fucata martensii using PacBio sequencing and Hi-C.</title>
        <authorList>
            <person name="Zheng Z."/>
        </authorList>
    </citation>
    <scope>NUCLEOTIDE SEQUENCE</scope>
    <source>
        <strain evidence="10">ZZ-2019</strain>
        <tissue evidence="10">Adductor muscle</tissue>
    </source>
</reference>
<evidence type="ECO:0000313" key="10">
    <source>
        <dbReference type="EMBL" id="KAK3086678.1"/>
    </source>
</evidence>
<accession>A0AA88XK33</accession>
<dbReference type="PANTHER" id="PTHR34090:SF1">
    <property type="entry name" value="LARGE RIBOSOMAL SUBUNIT PROTEIN ML52"/>
    <property type="match status" value="1"/>
</dbReference>
<protein>
    <recommendedName>
        <fullName evidence="7">Large ribosomal subunit protein mL52</fullName>
    </recommendedName>
    <alternativeName>
        <fullName evidence="8">39S ribosomal protein L52, mitochondrial</fullName>
    </alternativeName>
</protein>
<dbReference type="AlphaFoldDB" id="A0AA88XK33"/>
<evidence type="ECO:0000256" key="5">
    <source>
        <dbReference type="ARBA" id="ARBA00023128"/>
    </source>
</evidence>
<dbReference type="Pfam" id="PF18699">
    <property type="entry name" value="MRPL52"/>
    <property type="match status" value="1"/>
</dbReference>
<dbReference type="GO" id="GO:0003735">
    <property type="term" value="F:structural constituent of ribosome"/>
    <property type="evidence" value="ECO:0007669"/>
    <property type="project" value="InterPro"/>
</dbReference>
<evidence type="ECO:0000256" key="6">
    <source>
        <dbReference type="ARBA" id="ARBA00023274"/>
    </source>
</evidence>
<evidence type="ECO:0000256" key="4">
    <source>
        <dbReference type="ARBA" id="ARBA00022980"/>
    </source>
</evidence>
<comment type="subcellular location">
    <subcellularLocation>
        <location evidence="1">Mitochondrion</location>
    </subcellularLocation>
</comment>
<organism evidence="10 11">
    <name type="scientific">Pinctada imbricata</name>
    <name type="common">Atlantic pearl-oyster</name>
    <name type="synonym">Pinctada martensii</name>
    <dbReference type="NCBI Taxonomy" id="66713"/>
    <lineage>
        <taxon>Eukaryota</taxon>
        <taxon>Metazoa</taxon>
        <taxon>Spiralia</taxon>
        <taxon>Lophotrochozoa</taxon>
        <taxon>Mollusca</taxon>
        <taxon>Bivalvia</taxon>
        <taxon>Autobranchia</taxon>
        <taxon>Pteriomorphia</taxon>
        <taxon>Pterioida</taxon>
        <taxon>Pterioidea</taxon>
        <taxon>Pteriidae</taxon>
        <taxon>Pinctada</taxon>
    </lineage>
</organism>
<keyword evidence="5" id="KW-0496">Mitochondrion</keyword>
<dbReference type="EMBL" id="VSWD01000012">
    <property type="protein sequence ID" value="KAK3086678.1"/>
    <property type="molecule type" value="Genomic_DNA"/>
</dbReference>
<name>A0AA88XK33_PINIB</name>
<keyword evidence="6" id="KW-0687">Ribonucleoprotein</keyword>
<dbReference type="InterPro" id="IPR034596">
    <property type="entry name" value="Ribosomal_mL52"/>
</dbReference>
<dbReference type="PANTHER" id="PTHR34090">
    <property type="entry name" value="39S RIBOSOMAL PROTEIN L52, MITOCHONDRIAL"/>
    <property type="match status" value="1"/>
</dbReference>
<evidence type="ECO:0000256" key="8">
    <source>
        <dbReference type="ARBA" id="ARBA00035425"/>
    </source>
</evidence>
<evidence type="ECO:0000256" key="1">
    <source>
        <dbReference type="ARBA" id="ARBA00004173"/>
    </source>
</evidence>
<sequence>MNGRGRKEAAGGRQKGGRERLGGGRRERDRGEKERSGVLYGGLPWIACTRWLSLTATCNKEGYGYKWRLSSGQARDNTKYGSLTDGPDYTYLDGRPTPLSKGQMKRREERINTTNKVMQLLKEVDYAKDNFQKKSYAPDVPDRISFKPKS</sequence>
<evidence type="ECO:0000256" key="3">
    <source>
        <dbReference type="ARBA" id="ARBA00022946"/>
    </source>
</evidence>
<comment type="caution">
    <text evidence="10">The sequence shown here is derived from an EMBL/GenBank/DDBJ whole genome shotgun (WGS) entry which is preliminary data.</text>
</comment>
<evidence type="ECO:0000256" key="7">
    <source>
        <dbReference type="ARBA" id="ARBA00035181"/>
    </source>
</evidence>
<dbReference type="GO" id="GO:0005762">
    <property type="term" value="C:mitochondrial large ribosomal subunit"/>
    <property type="evidence" value="ECO:0007669"/>
    <property type="project" value="InterPro"/>
</dbReference>
<keyword evidence="3" id="KW-0809">Transit peptide</keyword>
<keyword evidence="11" id="KW-1185">Reference proteome</keyword>
<dbReference type="Proteomes" id="UP001186944">
    <property type="component" value="Unassembled WGS sequence"/>
</dbReference>